<dbReference type="GO" id="GO:0016853">
    <property type="term" value="F:isomerase activity"/>
    <property type="evidence" value="ECO:0007669"/>
    <property type="project" value="UniProtKB-KW"/>
</dbReference>
<proteinExistence type="predicted"/>
<dbReference type="CDD" id="cd02947">
    <property type="entry name" value="TRX_family"/>
    <property type="match status" value="1"/>
</dbReference>
<evidence type="ECO:0000259" key="1">
    <source>
        <dbReference type="PROSITE" id="PS51352"/>
    </source>
</evidence>
<dbReference type="InterPro" id="IPR036249">
    <property type="entry name" value="Thioredoxin-like_sf"/>
</dbReference>
<dbReference type="AlphaFoldDB" id="A0A7W9U6R1"/>
<dbReference type="SUPFAM" id="SSF52833">
    <property type="entry name" value="Thioredoxin-like"/>
    <property type="match status" value="1"/>
</dbReference>
<evidence type="ECO:0000313" key="3">
    <source>
        <dbReference type="Proteomes" id="UP000540787"/>
    </source>
</evidence>
<evidence type="ECO:0000313" key="2">
    <source>
        <dbReference type="EMBL" id="MBB6132605.1"/>
    </source>
</evidence>
<accession>A0A7W9U6R1</accession>
<dbReference type="PROSITE" id="PS51352">
    <property type="entry name" value="THIOREDOXIN_2"/>
    <property type="match status" value="1"/>
</dbReference>
<dbReference type="Pfam" id="PF00085">
    <property type="entry name" value="Thioredoxin"/>
    <property type="match status" value="1"/>
</dbReference>
<protein>
    <submittedName>
        <fullName evidence="2">Thiol-disulfide isomerase/thioredoxin</fullName>
    </submittedName>
</protein>
<keyword evidence="3" id="KW-1185">Reference proteome</keyword>
<dbReference type="InterPro" id="IPR013766">
    <property type="entry name" value="Thioredoxin_domain"/>
</dbReference>
<gene>
    <name evidence="2" type="ORF">HD842_000716</name>
</gene>
<keyword evidence="2" id="KW-0413">Isomerase</keyword>
<name>A0A7W9U6R1_9BURK</name>
<organism evidence="2 3">
    <name type="scientific">Massilia aurea</name>
    <dbReference type="NCBI Taxonomy" id="373040"/>
    <lineage>
        <taxon>Bacteria</taxon>
        <taxon>Pseudomonadati</taxon>
        <taxon>Pseudomonadota</taxon>
        <taxon>Betaproteobacteria</taxon>
        <taxon>Burkholderiales</taxon>
        <taxon>Oxalobacteraceae</taxon>
        <taxon>Telluria group</taxon>
        <taxon>Massilia</taxon>
    </lineage>
</organism>
<dbReference type="Proteomes" id="UP000540787">
    <property type="component" value="Unassembled WGS sequence"/>
</dbReference>
<dbReference type="EMBL" id="JACHBX010000001">
    <property type="protein sequence ID" value="MBB6132605.1"/>
    <property type="molecule type" value="Genomic_DNA"/>
</dbReference>
<comment type="caution">
    <text evidence="2">The sequence shown here is derived from an EMBL/GenBank/DDBJ whole genome shotgun (WGS) entry which is preliminary data.</text>
</comment>
<reference evidence="2 3" key="1">
    <citation type="submission" date="2020-08" db="EMBL/GenBank/DDBJ databases">
        <title>The Agave Microbiome: Exploring the role of microbial communities in plant adaptations to desert environments.</title>
        <authorList>
            <person name="Partida-Martinez L.P."/>
        </authorList>
    </citation>
    <scope>NUCLEOTIDE SEQUENCE [LARGE SCALE GENOMIC DNA]</scope>
    <source>
        <strain evidence="2 3">AT3.2</strain>
    </source>
</reference>
<feature type="domain" description="Thioredoxin" evidence="1">
    <location>
        <begin position="1"/>
        <end position="126"/>
    </location>
</feature>
<dbReference type="Gene3D" id="3.40.30.10">
    <property type="entry name" value="Glutaredoxin"/>
    <property type="match status" value="1"/>
</dbReference>
<sequence>MRSMHSLTLDSSTLDAAVAAVHDDAWTVACLCAAWCGTCATYRATFESLAARHPDKHFIWIDIEDQAALVGDLDVDNFPTLLLQRGDTVAFFGTMVPDGGVADRLIQAQAEITPAELARLAQSSEERREWQRDCNLRLLLGGAD</sequence>